<reference evidence="2" key="2">
    <citation type="submission" date="2020-09" db="EMBL/GenBank/DDBJ databases">
        <authorList>
            <person name="Sun Q."/>
            <person name="Ohkuma M."/>
        </authorList>
    </citation>
    <scope>NUCLEOTIDE SEQUENCE</scope>
    <source>
        <strain evidence="2">JCM 13064</strain>
    </source>
</reference>
<evidence type="ECO:0000256" key="1">
    <source>
        <dbReference type="SAM" id="MobiDB-lite"/>
    </source>
</evidence>
<dbReference type="AlphaFoldDB" id="A0A917VNV0"/>
<feature type="region of interest" description="Disordered" evidence="1">
    <location>
        <begin position="17"/>
        <end position="45"/>
    </location>
</feature>
<comment type="caution">
    <text evidence="2">The sequence shown here is derived from an EMBL/GenBank/DDBJ whole genome shotgun (WGS) entry which is preliminary data.</text>
</comment>
<dbReference type="Proteomes" id="UP000645217">
    <property type="component" value="Unassembled WGS sequence"/>
</dbReference>
<keyword evidence="3" id="KW-1185">Reference proteome</keyword>
<gene>
    <name evidence="2" type="ORF">GCM10007964_51170</name>
</gene>
<proteinExistence type="predicted"/>
<reference evidence="2" key="1">
    <citation type="journal article" date="2014" name="Int. J. Syst. Evol. Microbiol.">
        <title>Complete genome sequence of Corynebacterium casei LMG S-19264T (=DSM 44701T), isolated from a smear-ripened cheese.</title>
        <authorList>
            <consortium name="US DOE Joint Genome Institute (JGI-PGF)"/>
            <person name="Walter F."/>
            <person name="Albersmeier A."/>
            <person name="Kalinowski J."/>
            <person name="Ruckert C."/>
        </authorList>
    </citation>
    <scope>NUCLEOTIDE SEQUENCE</scope>
    <source>
        <strain evidence="2">JCM 13064</strain>
    </source>
</reference>
<protein>
    <submittedName>
        <fullName evidence="2">Uncharacterized protein</fullName>
    </submittedName>
</protein>
<organism evidence="2 3">
    <name type="scientific">Sphaerisporangium melleum</name>
    <dbReference type="NCBI Taxonomy" id="321316"/>
    <lineage>
        <taxon>Bacteria</taxon>
        <taxon>Bacillati</taxon>
        <taxon>Actinomycetota</taxon>
        <taxon>Actinomycetes</taxon>
        <taxon>Streptosporangiales</taxon>
        <taxon>Streptosporangiaceae</taxon>
        <taxon>Sphaerisporangium</taxon>
    </lineage>
</organism>
<sequence length="261" mass="28799">MVIVATSLCMVAACTTSPPTPAPDESSAGWQPVPQAVPDDDEEDEEGFIEICVTKNTRVRVGYRGCDDARPGVTWYFLPMDARVPAVGSTAKRGSVKKPQTDEILRAPAKGGKGEDVGIADVEDRVEVCVVRTTRIRVSDSRCEHHRKGYGWYYIRIDGRVPAVGKQAEGGSFRKPYAEAYRARRKGGDAARAAIDYEDPDEEEEEEEYCTTTIDGECVATNRCTQTLDGVCTDSGDNSSEPRRTCSQVFVNKHWTRHCRP</sequence>
<accession>A0A917VNV0</accession>
<evidence type="ECO:0000313" key="2">
    <source>
        <dbReference type="EMBL" id="GGL02858.1"/>
    </source>
</evidence>
<name>A0A917VNV0_9ACTN</name>
<dbReference type="EMBL" id="BMNT01000030">
    <property type="protein sequence ID" value="GGL02858.1"/>
    <property type="molecule type" value="Genomic_DNA"/>
</dbReference>
<evidence type="ECO:0000313" key="3">
    <source>
        <dbReference type="Proteomes" id="UP000645217"/>
    </source>
</evidence>